<dbReference type="PRINTS" id="PR01438">
    <property type="entry name" value="UNVRSLSTRESS"/>
</dbReference>
<sequence>MFKRILLPTDGSEQSERAILAGVAFAKELGAEVLGLTVVPKFHTFTYKAEMVEDTSDQFAIDSAKRAVTYLEFINGAAREAGIACTCEQVVSDDPWKVIVDTAVSRQCDLIAMGSHGRRGIAGVLLGSQTQKVLVHSKVPVLIFR</sequence>
<dbReference type="PANTHER" id="PTHR46268:SF15">
    <property type="entry name" value="UNIVERSAL STRESS PROTEIN HP_0031"/>
    <property type="match status" value="1"/>
</dbReference>
<dbReference type="Gene3D" id="3.40.50.620">
    <property type="entry name" value="HUPs"/>
    <property type="match status" value="1"/>
</dbReference>
<dbReference type="CDD" id="cd00293">
    <property type="entry name" value="USP-like"/>
    <property type="match status" value="1"/>
</dbReference>
<evidence type="ECO:0000313" key="3">
    <source>
        <dbReference type="EMBL" id="PIL43821.1"/>
    </source>
</evidence>
<dbReference type="EMBL" id="PDOC01000011">
    <property type="protein sequence ID" value="PIL43821.1"/>
    <property type="molecule type" value="Genomic_DNA"/>
</dbReference>
<accession>A0A2G8TCP4</accession>
<dbReference type="InterPro" id="IPR014729">
    <property type="entry name" value="Rossmann-like_a/b/a_fold"/>
</dbReference>
<comment type="caution">
    <text evidence="3">The sequence shown here is derived from an EMBL/GenBank/DDBJ whole genome shotgun (WGS) entry which is preliminary data.</text>
</comment>
<dbReference type="RefSeq" id="WP_099790495.1">
    <property type="nucleotide sequence ID" value="NZ_JBHLYV010000019.1"/>
</dbReference>
<gene>
    <name evidence="3" type="ORF">CR105_17495</name>
</gene>
<organism evidence="3 4">
    <name type="scientific">Massilia eurypsychrophila</name>
    <dbReference type="NCBI Taxonomy" id="1485217"/>
    <lineage>
        <taxon>Bacteria</taxon>
        <taxon>Pseudomonadati</taxon>
        <taxon>Pseudomonadota</taxon>
        <taxon>Betaproteobacteria</taxon>
        <taxon>Burkholderiales</taxon>
        <taxon>Oxalobacteraceae</taxon>
        <taxon>Telluria group</taxon>
        <taxon>Massilia</taxon>
    </lineage>
</organism>
<dbReference type="Pfam" id="PF00582">
    <property type="entry name" value="Usp"/>
    <property type="match status" value="1"/>
</dbReference>
<protein>
    <submittedName>
        <fullName evidence="3">Sulfate transporter</fullName>
    </submittedName>
</protein>
<dbReference type="PANTHER" id="PTHR46268">
    <property type="entry name" value="STRESS RESPONSE PROTEIN NHAX"/>
    <property type="match status" value="1"/>
</dbReference>
<evidence type="ECO:0000313" key="4">
    <source>
        <dbReference type="Proteomes" id="UP000230390"/>
    </source>
</evidence>
<dbReference type="InterPro" id="IPR006016">
    <property type="entry name" value="UspA"/>
</dbReference>
<dbReference type="Proteomes" id="UP000230390">
    <property type="component" value="Unassembled WGS sequence"/>
</dbReference>
<proteinExistence type="inferred from homology"/>
<dbReference type="InterPro" id="IPR006015">
    <property type="entry name" value="Universal_stress_UspA"/>
</dbReference>
<dbReference type="AlphaFoldDB" id="A0A2G8TCP4"/>
<name>A0A2G8TCP4_9BURK</name>
<dbReference type="SUPFAM" id="SSF52402">
    <property type="entry name" value="Adenine nucleotide alpha hydrolases-like"/>
    <property type="match status" value="1"/>
</dbReference>
<evidence type="ECO:0000259" key="2">
    <source>
        <dbReference type="Pfam" id="PF00582"/>
    </source>
</evidence>
<comment type="similarity">
    <text evidence="1">Belongs to the universal stress protein A family.</text>
</comment>
<feature type="domain" description="UspA" evidence="2">
    <location>
        <begin position="1"/>
        <end position="145"/>
    </location>
</feature>
<reference evidence="3 4" key="1">
    <citation type="submission" date="2017-10" db="EMBL/GenBank/DDBJ databases">
        <title>Massilia psychrophilum sp. nov., a novel purple-pigmented bacterium isolated from Tianshan glacier, Xinjiang Municipality, China.</title>
        <authorList>
            <person name="Wang H."/>
        </authorList>
    </citation>
    <scope>NUCLEOTIDE SEQUENCE [LARGE SCALE GENOMIC DNA]</scope>
    <source>
        <strain evidence="3 4">JCM 30074</strain>
    </source>
</reference>
<dbReference type="OrthoDB" id="5295044at2"/>
<evidence type="ECO:0000256" key="1">
    <source>
        <dbReference type="ARBA" id="ARBA00008791"/>
    </source>
</evidence>
<keyword evidence="4" id="KW-1185">Reference proteome</keyword>